<dbReference type="InterPro" id="IPR036291">
    <property type="entry name" value="NAD(P)-bd_dom_sf"/>
</dbReference>
<evidence type="ECO:0000259" key="2">
    <source>
        <dbReference type="Pfam" id="PF01370"/>
    </source>
</evidence>
<protein>
    <submittedName>
        <fullName evidence="3">NAD-dependent epimerase/dehydratase family protein</fullName>
    </submittedName>
</protein>
<reference evidence="3 4" key="1">
    <citation type="submission" date="2024-08" db="EMBL/GenBank/DDBJ databases">
        <title>Whole-genome sequencing of halo(alkali)philic microorganisms from hypersaline lakes.</title>
        <authorList>
            <person name="Sorokin D.Y."/>
            <person name="Merkel A.Y."/>
            <person name="Messina E."/>
            <person name="Yakimov M."/>
        </authorList>
    </citation>
    <scope>NUCLEOTIDE SEQUENCE [LARGE SCALE GENOMIC DNA]</scope>
    <source>
        <strain evidence="3 4">AB-hyl4</strain>
    </source>
</reference>
<dbReference type="InterPro" id="IPR051783">
    <property type="entry name" value="NAD(P)-dependent_oxidoreduct"/>
</dbReference>
<dbReference type="PANTHER" id="PTHR48079:SF6">
    <property type="entry name" value="NAD(P)-BINDING DOMAIN-CONTAINING PROTEIN-RELATED"/>
    <property type="match status" value="1"/>
</dbReference>
<comment type="caution">
    <text evidence="3">The sequence shown here is derived from an EMBL/GenBank/DDBJ whole genome shotgun (WGS) entry which is preliminary data.</text>
</comment>
<proteinExistence type="predicted"/>
<dbReference type="PANTHER" id="PTHR48079">
    <property type="entry name" value="PROTEIN YEEZ"/>
    <property type="match status" value="1"/>
</dbReference>
<gene>
    <name evidence="3" type="ORF">ACERK3_12475</name>
</gene>
<dbReference type="Pfam" id="PF01370">
    <property type="entry name" value="Epimerase"/>
    <property type="match status" value="1"/>
</dbReference>
<name>A0ABV4U8G4_9BACT</name>
<organism evidence="3 4">
    <name type="scientific">Natronomicrosphaera hydrolytica</name>
    <dbReference type="NCBI Taxonomy" id="3242702"/>
    <lineage>
        <taxon>Bacteria</taxon>
        <taxon>Pseudomonadati</taxon>
        <taxon>Planctomycetota</taxon>
        <taxon>Phycisphaerae</taxon>
        <taxon>Phycisphaerales</taxon>
        <taxon>Phycisphaeraceae</taxon>
        <taxon>Natronomicrosphaera</taxon>
    </lineage>
</organism>
<keyword evidence="4" id="KW-1185">Reference proteome</keyword>
<dbReference type="Proteomes" id="UP001575105">
    <property type="component" value="Unassembled WGS sequence"/>
</dbReference>
<feature type="domain" description="NAD-dependent epimerase/dehydratase" evidence="2">
    <location>
        <begin position="4"/>
        <end position="230"/>
    </location>
</feature>
<dbReference type="Gene3D" id="3.40.50.720">
    <property type="entry name" value="NAD(P)-binding Rossmann-like Domain"/>
    <property type="match status" value="1"/>
</dbReference>
<feature type="compositionally biased region" description="Low complexity" evidence="1">
    <location>
        <begin position="322"/>
        <end position="331"/>
    </location>
</feature>
<dbReference type="EMBL" id="JBGUBD010000007">
    <property type="protein sequence ID" value="MFA9479099.1"/>
    <property type="molecule type" value="Genomic_DNA"/>
</dbReference>
<feature type="region of interest" description="Disordered" evidence="1">
    <location>
        <begin position="322"/>
        <end position="352"/>
    </location>
</feature>
<dbReference type="RefSeq" id="WP_425346026.1">
    <property type="nucleotide sequence ID" value="NZ_JBGUBD010000007.1"/>
</dbReference>
<accession>A0ABV4U8G4</accession>
<sequence length="352" mass="39842">MHLLITGATGFLGQHVVQTALARGHHVRALIRPAASFHHPSNTNLTLARHDLRNPQGLVDHLENIDAVLHLAAAKVGSYYTQMASTVVATENLLAAMHAADVDRLVLISSFTVYDYLAIPSRSGRGVLDENSPLESEPARRDDYCRTKLWQERLVREAVDTHNLRATILRPGVVYAEPEHLWTDRLGVRVGRTWFAIGSRARLPLTHADHCAHAIVRAAERDAAVGQTINLVDDNPPTQRRYRRALRPRMQPRIIPINWTLMRAFAWSLDMLDRRLFQGELRLPAIVRRRALHARCRPLQYPNRRARDLLDWHAPARWQTATAPTLTQQPPEAHDVPPWASPLTPKTETTND</sequence>
<evidence type="ECO:0000313" key="4">
    <source>
        <dbReference type="Proteomes" id="UP001575105"/>
    </source>
</evidence>
<dbReference type="SUPFAM" id="SSF51735">
    <property type="entry name" value="NAD(P)-binding Rossmann-fold domains"/>
    <property type="match status" value="1"/>
</dbReference>
<evidence type="ECO:0000256" key="1">
    <source>
        <dbReference type="SAM" id="MobiDB-lite"/>
    </source>
</evidence>
<dbReference type="InterPro" id="IPR001509">
    <property type="entry name" value="Epimerase_deHydtase"/>
</dbReference>
<evidence type="ECO:0000313" key="3">
    <source>
        <dbReference type="EMBL" id="MFA9479099.1"/>
    </source>
</evidence>